<reference evidence="2" key="1">
    <citation type="submission" date="2021-01" db="EMBL/GenBank/DDBJ databases">
        <authorList>
            <consortium name="Genoscope - CEA"/>
            <person name="William W."/>
        </authorList>
    </citation>
    <scope>NUCLEOTIDE SEQUENCE</scope>
</reference>
<dbReference type="AlphaFoldDB" id="A0A8S1M187"/>
<evidence type="ECO:0000313" key="2">
    <source>
        <dbReference type="EMBL" id="CAD8072065.1"/>
    </source>
</evidence>
<feature type="transmembrane region" description="Helical" evidence="1">
    <location>
        <begin position="12"/>
        <end position="33"/>
    </location>
</feature>
<gene>
    <name evidence="2" type="ORF">PSON_ATCC_30995.1.T0280404</name>
</gene>
<evidence type="ECO:0008006" key="4">
    <source>
        <dbReference type="Google" id="ProtNLM"/>
    </source>
</evidence>
<dbReference type="Proteomes" id="UP000692954">
    <property type="component" value="Unassembled WGS sequence"/>
</dbReference>
<comment type="caution">
    <text evidence="2">The sequence shown here is derived from an EMBL/GenBank/DDBJ whole genome shotgun (WGS) entry which is preliminary data.</text>
</comment>
<keyword evidence="1" id="KW-0472">Membrane</keyword>
<sequence>MQDSYNHQNSQIQYFFYFVICFFTISNIIQISFKGNFKLFCVKGFYHKRKLIT</sequence>
<keyword evidence="3" id="KW-1185">Reference proteome</keyword>
<keyword evidence="1" id="KW-0812">Transmembrane</keyword>
<evidence type="ECO:0000256" key="1">
    <source>
        <dbReference type="SAM" id="Phobius"/>
    </source>
</evidence>
<evidence type="ECO:0000313" key="3">
    <source>
        <dbReference type="Proteomes" id="UP000692954"/>
    </source>
</evidence>
<protein>
    <recommendedName>
        <fullName evidence="4">Transmembrane protein</fullName>
    </recommendedName>
</protein>
<organism evidence="2 3">
    <name type="scientific">Paramecium sonneborni</name>
    <dbReference type="NCBI Taxonomy" id="65129"/>
    <lineage>
        <taxon>Eukaryota</taxon>
        <taxon>Sar</taxon>
        <taxon>Alveolata</taxon>
        <taxon>Ciliophora</taxon>
        <taxon>Intramacronucleata</taxon>
        <taxon>Oligohymenophorea</taxon>
        <taxon>Peniculida</taxon>
        <taxon>Parameciidae</taxon>
        <taxon>Paramecium</taxon>
    </lineage>
</organism>
<dbReference type="EMBL" id="CAJJDN010000028">
    <property type="protein sequence ID" value="CAD8072065.1"/>
    <property type="molecule type" value="Genomic_DNA"/>
</dbReference>
<proteinExistence type="predicted"/>
<accession>A0A8S1M187</accession>
<name>A0A8S1M187_9CILI</name>
<keyword evidence="1" id="KW-1133">Transmembrane helix</keyword>